<dbReference type="Proteomes" id="UP001165122">
    <property type="component" value="Unassembled WGS sequence"/>
</dbReference>
<feature type="region of interest" description="Disordered" evidence="1">
    <location>
        <begin position="1"/>
        <end position="40"/>
    </location>
</feature>
<accession>A0A9W7FS73</accession>
<feature type="compositionally biased region" description="Acidic residues" evidence="1">
    <location>
        <begin position="25"/>
        <end position="35"/>
    </location>
</feature>
<dbReference type="PANTHER" id="PTHR45661">
    <property type="entry name" value="SURFACE ANTIGEN"/>
    <property type="match status" value="1"/>
</dbReference>
<dbReference type="PANTHER" id="PTHR45661:SF3">
    <property type="entry name" value="IG-LIKE DOMAIN-CONTAINING PROTEIN"/>
    <property type="match status" value="1"/>
</dbReference>
<feature type="compositionally biased region" description="Polar residues" evidence="1">
    <location>
        <begin position="1"/>
        <end position="12"/>
    </location>
</feature>
<evidence type="ECO:0000313" key="2">
    <source>
        <dbReference type="EMBL" id="GMI17095.1"/>
    </source>
</evidence>
<dbReference type="SUPFAM" id="SSF52058">
    <property type="entry name" value="L domain-like"/>
    <property type="match status" value="1"/>
</dbReference>
<proteinExistence type="predicted"/>
<protein>
    <submittedName>
        <fullName evidence="2">Uncharacterized protein</fullName>
    </submittedName>
</protein>
<comment type="caution">
    <text evidence="2">The sequence shown here is derived from an EMBL/GenBank/DDBJ whole genome shotgun (WGS) entry which is preliminary data.</text>
</comment>
<evidence type="ECO:0000256" key="1">
    <source>
        <dbReference type="SAM" id="MobiDB-lite"/>
    </source>
</evidence>
<dbReference type="AlphaFoldDB" id="A0A9W7FS73"/>
<name>A0A9W7FS73_9STRA</name>
<dbReference type="Pfam" id="PF13306">
    <property type="entry name" value="LRR_5"/>
    <property type="match status" value="1"/>
</dbReference>
<dbReference type="Gene3D" id="3.80.10.10">
    <property type="entry name" value="Ribonuclease Inhibitor"/>
    <property type="match status" value="1"/>
</dbReference>
<evidence type="ECO:0000313" key="3">
    <source>
        <dbReference type="Proteomes" id="UP001165122"/>
    </source>
</evidence>
<sequence length="262" mass="28844">MSKSIASESNEGCKSRQKGGTRGAEDDEKEDEEGIIDLPPAEGLTISTTISTVPATTDQSMTKGWRAMADMLIDEGVASGAMMVHDGRDLSFEEASARKERRKLVTRVVFLLIITKVGENACCYAHNLVVVDIPEGVEGIAHSAFCRCDSLTTVSFPRTLITIGEFAFQQCSSLDNVDLLHTNLQELGQYAFYKCSELELMTIPDSLQTLGELVFCDCRKLVPSSINTNDSVAVFSHLRSKQKPVVASRIRAHRLQRRLALR</sequence>
<keyword evidence="3" id="KW-1185">Reference proteome</keyword>
<organism evidence="2 3">
    <name type="scientific">Triparma laevis f. longispina</name>
    <dbReference type="NCBI Taxonomy" id="1714387"/>
    <lineage>
        <taxon>Eukaryota</taxon>
        <taxon>Sar</taxon>
        <taxon>Stramenopiles</taxon>
        <taxon>Ochrophyta</taxon>
        <taxon>Bolidophyceae</taxon>
        <taxon>Parmales</taxon>
        <taxon>Triparmaceae</taxon>
        <taxon>Triparma</taxon>
    </lineage>
</organism>
<gene>
    <name evidence="2" type="ORF">TrLO_g13500</name>
</gene>
<dbReference type="InterPro" id="IPR026906">
    <property type="entry name" value="LRR_5"/>
</dbReference>
<dbReference type="InterPro" id="IPR032675">
    <property type="entry name" value="LRR_dom_sf"/>
</dbReference>
<dbReference type="EMBL" id="BRXW01000276">
    <property type="protein sequence ID" value="GMI17095.1"/>
    <property type="molecule type" value="Genomic_DNA"/>
</dbReference>
<reference evidence="3" key="1">
    <citation type="journal article" date="2023" name="Commun. Biol.">
        <title>Genome analysis of Parmales, the sister group of diatoms, reveals the evolutionary specialization of diatoms from phago-mixotrophs to photoautotrophs.</title>
        <authorList>
            <person name="Ban H."/>
            <person name="Sato S."/>
            <person name="Yoshikawa S."/>
            <person name="Yamada K."/>
            <person name="Nakamura Y."/>
            <person name="Ichinomiya M."/>
            <person name="Sato N."/>
            <person name="Blanc-Mathieu R."/>
            <person name="Endo H."/>
            <person name="Kuwata A."/>
            <person name="Ogata H."/>
        </authorList>
    </citation>
    <scope>NUCLEOTIDE SEQUENCE [LARGE SCALE GENOMIC DNA]</scope>
    <source>
        <strain evidence="3">NIES 3700</strain>
    </source>
</reference>
<dbReference type="InterPro" id="IPR053139">
    <property type="entry name" value="Surface_bspA-like"/>
</dbReference>